<evidence type="ECO:0000259" key="3">
    <source>
        <dbReference type="PROSITE" id="PS50075"/>
    </source>
</evidence>
<dbReference type="InterPro" id="IPR036736">
    <property type="entry name" value="ACP-like_sf"/>
</dbReference>
<dbReference type="Gene3D" id="1.10.10.1830">
    <property type="entry name" value="Non-ribosomal peptide synthase, adenylation domain"/>
    <property type="match status" value="1"/>
</dbReference>
<organism evidence="4 5">
    <name type="scientific">Chitinophaga rhizophila</name>
    <dbReference type="NCBI Taxonomy" id="2866212"/>
    <lineage>
        <taxon>Bacteria</taxon>
        <taxon>Pseudomonadati</taxon>
        <taxon>Bacteroidota</taxon>
        <taxon>Chitinophagia</taxon>
        <taxon>Chitinophagales</taxon>
        <taxon>Chitinophagaceae</taxon>
        <taxon>Chitinophaga</taxon>
    </lineage>
</organism>
<dbReference type="Pfam" id="PF18563">
    <property type="entry name" value="TubC_N"/>
    <property type="match status" value="1"/>
</dbReference>
<evidence type="ECO:0000313" key="4">
    <source>
        <dbReference type="EMBL" id="MBW8687183.1"/>
    </source>
</evidence>
<dbReference type="Gene3D" id="3.30.559.10">
    <property type="entry name" value="Chloramphenicol acetyltransferase-like domain"/>
    <property type="match status" value="1"/>
</dbReference>
<dbReference type="InterPro" id="IPR010071">
    <property type="entry name" value="AA_adenyl_dom"/>
</dbReference>
<dbReference type="InterPro" id="IPR020845">
    <property type="entry name" value="AMP-binding_CS"/>
</dbReference>
<comment type="caution">
    <text evidence="4">The sequence shown here is derived from an EMBL/GenBank/DDBJ whole genome shotgun (WGS) entry which is preliminary data.</text>
</comment>
<dbReference type="Gene3D" id="1.10.1200.10">
    <property type="entry name" value="ACP-like"/>
    <property type="match status" value="1"/>
</dbReference>
<dbReference type="SMART" id="SM00823">
    <property type="entry name" value="PKS_PP"/>
    <property type="match status" value="1"/>
</dbReference>
<dbReference type="Pfam" id="PF00550">
    <property type="entry name" value="PP-binding"/>
    <property type="match status" value="1"/>
</dbReference>
<dbReference type="InterPro" id="IPR041464">
    <property type="entry name" value="TubC_N"/>
</dbReference>
<dbReference type="Pfam" id="PF00668">
    <property type="entry name" value="Condensation"/>
    <property type="match status" value="1"/>
</dbReference>
<evidence type="ECO:0000313" key="5">
    <source>
        <dbReference type="Proteomes" id="UP000812961"/>
    </source>
</evidence>
<dbReference type="Proteomes" id="UP000812961">
    <property type="component" value="Unassembled WGS sequence"/>
</dbReference>
<dbReference type="Gene3D" id="3.40.50.12780">
    <property type="entry name" value="N-terminal domain of ligase-like"/>
    <property type="match status" value="1"/>
</dbReference>
<dbReference type="InterPro" id="IPR045851">
    <property type="entry name" value="AMP-bd_C_sf"/>
</dbReference>
<sequence length="1085" mass="120245">MKHALTDKLLSLGIILKVVNGDLKISAPKGVLTPALLEEIRQHKTQLLHIMSSATSIPQAAEAISYPATSSQRRLWVLSKFKGANTAYNIVNELALSGQLDVWALEQALNLLIARHESLRTCFRETADDGLQQYILPAAAAQLQLTVTAVTPSLREELVQDCYAHVFDLSVAPLIHARLLQEHQDQHVLVLTLHHIISDGWSMEVFNRELIAMYQALKGRQTPVLPVLPIQFKDYAVWMTNDASQQQLQPAAAYWQEQLSGELPVLELPVVYKRPLVKTYNGASLQHTFSTGFSQQLTSYTRSRGATLFMGLMAGINGLFFRYTGQSDIILGTPVAGRTQPVLEQQIGLYLNTLAIRTTFPGESSFAALLDIQKNTLLAAYKHQDYPFDLLLDSLSARRDVSRSALFDVMVVLQNQPRTAHVLEDITITVCERKKRSSQFDITFSFIEDAGALQLQVEYNTDLYNEPFIHALVQHLEGFILSALANPEQAINLLEYLTPEERYTIPVLTPVNESHLVEIFEQQAARTPDATAVVYNGVTLTYRQLQERSSQLAHYLLQHYAIKSGDLAGVKVSRSEWLVISLLAVLKTGAAYVPVDLNYPEERIRFIEEDSRCAVVVTDDLILSADWEGCPATLPSVNITPEQAAYVIYTSGSTGRPKGVLLTHRNAVALLDWSKTEFASDDFDIAYAVTSHCFDLSVFEIFYPLSIGRRVRVLQHGLDIAQHLPVDTKVLINTVPSVINELLHNGLSFANAAAINMAGEPLPVALANALLPYTSKVRNLYGPSEDTTYSSCYRIAMPQAHNVPIGKPVSNTAFYILSPALKQQPHYVTGEICISGVKLSAGYLHRPELTAEKFVPNPYWPGQQMYRTGDLGYSLPDGNIVFAGRKDDQVKIRGHRIELGEIEYTLKLDPAVVDAAVLVNTAAAEPAVIAYIAGADIHLERLKSLLAGRLPKYMLPAAYVVLEQLPLTPNGKTDRKALLQLEIAATAAREYTAPVTALERELVEIWEQVLGKTDIGVTDDFFDLGGHSLKATSLLAIIHKQYGVSLDIQVLFQCPTIQVLADNIENARWLLAETDTNYSVKKLII</sequence>
<keyword evidence="2" id="KW-0597">Phosphoprotein</keyword>
<dbReference type="CDD" id="cd19531">
    <property type="entry name" value="LCL_NRPS-like"/>
    <property type="match status" value="1"/>
</dbReference>
<dbReference type="Pfam" id="PF13193">
    <property type="entry name" value="AMP-binding_C"/>
    <property type="match status" value="1"/>
</dbReference>
<dbReference type="InterPro" id="IPR000873">
    <property type="entry name" value="AMP-dep_synth/lig_dom"/>
</dbReference>
<dbReference type="PANTHER" id="PTHR45527">
    <property type="entry name" value="NONRIBOSOMAL PEPTIDE SYNTHETASE"/>
    <property type="match status" value="1"/>
</dbReference>
<keyword evidence="5" id="KW-1185">Reference proteome</keyword>
<dbReference type="InterPro" id="IPR009081">
    <property type="entry name" value="PP-bd_ACP"/>
</dbReference>
<dbReference type="InterPro" id="IPR001242">
    <property type="entry name" value="Condensation_dom"/>
</dbReference>
<dbReference type="Gene3D" id="3.30.559.30">
    <property type="entry name" value="Nonribosomal peptide synthetase, condensation domain"/>
    <property type="match status" value="1"/>
</dbReference>
<dbReference type="Gene3D" id="3.30.300.30">
    <property type="match status" value="1"/>
</dbReference>
<dbReference type="PANTHER" id="PTHR45527:SF1">
    <property type="entry name" value="FATTY ACID SYNTHASE"/>
    <property type="match status" value="1"/>
</dbReference>
<dbReference type="CDD" id="cd05930">
    <property type="entry name" value="A_NRPS"/>
    <property type="match status" value="1"/>
</dbReference>
<keyword evidence="1" id="KW-0596">Phosphopantetheine</keyword>
<dbReference type="InterPro" id="IPR044894">
    <property type="entry name" value="TubC_N_sf"/>
</dbReference>
<dbReference type="SUPFAM" id="SSF47336">
    <property type="entry name" value="ACP-like"/>
    <property type="match status" value="1"/>
</dbReference>
<dbReference type="SUPFAM" id="SSF52777">
    <property type="entry name" value="CoA-dependent acyltransferases"/>
    <property type="match status" value="2"/>
</dbReference>
<dbReference type="InterPro" id="IPR020806">
    <property type="entry name" value="PKS_PP-bd"/>
</dbReference>
<dbReference type="InterPro" id="IPR023213">
    <property type="entry name" value="CAT-like_dom_sf"/>
</dbReference>
<dbReference type="NCBIfam" id="TIGR01733">
    <property type="entry name" value="AA-adenyl-dom"/>
    <property type="match status" value="1"/>
</dbReference>
<evidence type="ECO:0000256" key="2">
    <source>
        <dbReference type="ARBA" id="ARBA00022553"/>
    </source>
</evidence>
<dbReference type="PROSITE" id="PS00455">
    <property type="entry name" value="AMP_BINDING"/>
    <property type="match status" value="1"/>
</dbReference>
<evidence type="ECO:0000256" key="1">
    <source>
        <dbReference type="ARBA" id="ARBA00022450"/>
    </source>
</evidence>
<dbReference type="PROSITE" id="PS50075">
    <property type="entry name" value="CARRIER"/>
    <property type="match status" value="1"/>
</dbReference>
<feature type="domain" description="Carrier" evidence="3">
    <location>
        <begin position="993"/>
        <end position="1068"/>
    </location>
</feature>
<dbReference type="Pfam" id="PF00501">
    <property type="entry name" value="AMP-binding"/>
    <property type="match status" value="1"/>
</dbReference>
<name>A0ABS7GHM3_9BACT</name>
<accession>A0ABS7GHM3</accession>
<reference evidence="4 5" key="1">
    <citation type="submission" date="2021-08" db="EMBL/GenBank/DDBJ databases">
        <title>The genome sequence of Chitinophaga sp. B61.</title>
        <authorList>
            <person name="Zhang X."/>
        </authorList>
    </citation>
    <scope>NUCLEOTIDE SEQUENCE [LARGE SCALE GENOMIC DNA]</scope>
    <source>
        <strain evidence="4 5">B61</strain>
    </source>
</reference>
<gene>
    <name evidence="4" type="ORF">K1Y79_22790</name>
</gene>
<dbReference type="InterPro" id="IPR025110">
    <property type="entry name" value="AMP-bd_C"/>
</dbReference>
<dbReference type="EMBL" id="JAICCF010000004">
    <property type="protein sequence ID" value="MBW8687183.1"/>
    <property type="molecule type" value="Genomic_DNA"/>
</dbReference>
<proteinExistence type="predicted"/>
<dbReference type="InterPro" id="IPR042099">
    <property type="entry name" value="ANL_N_sf"/>
</dbReference>
<dbReference type="RefSeq" id="WP_220252506.1">
    <property type="nucleotide sequence ID" value="NZ_JAICCF010000004.1"/>
</dbReference>
<protein>
    <submittedName>
        <fullName evidence="4">Amino acid adenylation domain-containing protein</fullName>
    </submittedName>
</protein>
<dbReference type="SUPFAM" id="SSF56801">
    <property type="entry name" value="Acetyl-CoA synthetase-like"/>
    <property type="match status" value="1"/>
</dbReference>